<reference evidence="5" key="1">
    <citation type="journal article" date="2019" name="Int. J. Syst. Evol. Microbiol.">
        <title>The Global Catalogue of Microorganisms (GCM) 10K type strain sequencing project: providing services to taxonomists for standard genome sequencing and annotation.</title>
        <authorList>
            <consortium name="The Broad Institute Genomics Platform"/>
            <consortium name="The Broad Institute Genome Sequencing Center for Infectious Disease"/>
            <person name="Wu L."/>
            <person name="Ma J."/>
        </authorList>
    </citation>
    <scope>NUCLEOTIDE SEQUENCE [LARGE SCALE GENOMIC DNA]</scope>
    <source>
        <strain evidence="5">NBRC 111756</strain>
    </source>
</reference>
<dbReference type="Pfam" id="PF13407">
    <property type="entry name" value="Peripla_BP_4"/>
    <property type="match status" value="1"/>
</dbReference>
<name>A0ABW2A5Q8_9GAMM</name>
<dbReference type="RefSeq" id="WP_379911136.1">
    <property type="nucleotide sequence ID" value="NZ_JBHSWE010000001.1"/>
</dbReference>
<evidence type="ECO:0000256" key="1">
    <source>
        <dbReference type="SAM" id="MobiDB-lite"/>
    </source>
</evidence>
<keyword evidence="2" id="KW-0732">Signal</keyword>
<dbReference type="PROSITE" id="PS51257">
    <property type="entry name" value="PROKAR_LIPOPROTEIN"/>
    <property type="match status" value="1"/>
</dbReference>
<accession>A0ABW2A5Q8</accession>
<evidence type="ECO:0000313" key="5">
    <source>
        <dbReference type="Proteomes" id="UP001596422"/>
    </source>
</evidence>
<evidence type="ECO:0000313" key="4">
    <source>
        <dbReference type="EMBL" id="MFC6672715.1"/>
    </source>
</evidence>
<proteinExistence type="predicted"/>
<feature type="signal peptide" evidence="2">
    <location>
        <begin position="1"/>
        <end position="26"/>
    </location>
</feature>
<dbReference type="EMBL" id="JBHSWE010000001">
    <property type="protein sequence ID" value="MFC6672715.1"/>
    <property type="molecule type" value="Genomic_DNA"/>
</dbReference>
<sequence>MKIKWMKTTLALAVIGSCLTPISASADGFLEQAKRKVQAATAPQSQWDGPTSGPKAEAGRTVVFLASDMRNGGVLGVSEGTQEAASHIGWDVRVIDGQGSVSGRTAAFNQAIALKPDGIVLGGFDAKEQAVGLEQAAEQGIKVVGWHSAPSQARWTAARCLPMSPPMPMMSRKSRRSRRWRNQAARQGS</sequence>
<feature type="compositionally biased region" description="Basic residues" evidence="1">
    <location>
        <begin position="172"/>
        <end position="181"/>
    </location>
</feature>
<evidence type="ECO:0000256" key="2">
    <source>
        <dbReference type="SAM" id="SignalP"/>
    </source>
</evidence>
<comment type="caution">
    <text evidence="4">The sequence shown here is derived from an EMBL/GenBank/DDBJ whole genome shotgun (WGS) entry which is preliminary data.</text>
</comment>
<dbReference type="InterPro" id="IPR028082">
    <property type="entry name" value="Peripla_BP_I"/>
</dbReference>
<feature type="chain" id="PRO_5047068753" evidence="2">
    <location>
        <begin position="27"/>
        <end position="189"/>
    </location>
</feature>
<keyword evidence="5" id="KW-1185">Reference proteome</keyword>
<protein>
    <submittedName>
        <fullName evidence="4">Substrate-binding domain-containing protein</fullName>
    </submittedName>
</protein>
<dbReference type="Gene3D" id="3.40.50.2300">
    <property type="match status" value="1"/>
</dbReference>
<organism evidence="4 5">
    <name type="scientific">Marinobacterium aestuariivivens</name>
    <dbReference type="NCBI Taxonomy" id="1698799"/>
    <lineage>
        <taxon>Bacteria</taxon>
        <taxon>Pseudomonadati</taxon>
        <taxon>Pseudomonadota</taxon>
        <taxon>Gammaproteobacteria</taxon>
        <taxon>Oceanospirillales</taxon>
        <taxon>Oceanospirillaceae</taxon>
        <taxon>Marinobacterium</taxon>
    </lineage>
</organism>
<feature type="domain" description="Periplasmic binding protein" evidence="3">
    <location>
        <begin position="69"/>
        <end position="154"/>
    </location>
</feature>
<dbReference type="InterPro" id="IPR025997">
    <property type="entry name" value="SBP_2_dom"/>
</dbReference>
<dbReference type="SUPFAM" id="SSF53822">
    <property type="entry name" value="Periplasmic binding protein-like I"/>
    <property type="match status" value="1"/>
</dbReference>
<evidence type="ECO:0000259" key="3">
    <source>
        <dbReference type="Pfam" id="PF13407"/>
    </source>
</evidence>
<dbReference type="Proteomes" id="UP001596422">
    <property type="component" value="Unassembled WGS sequence"/>
</dbReference>
<feature type="region of interest" description="Disordered" evidence="1">
    <location>
        <begin position="163"/>
        <end position="189"/>
    </location>
</feature>
<gene>
    <name evidence="4" type="ORF">ACFQDL_23555</name>
</gene>